<dbReference type="AlphaFoldDB" id="A0A7S1VN34"/>
<keyword evidence="1" id="KW-0732">Signal</keyword>
<dbReference type="SUPFAM" id="SSF56112">
    <property type="entry name" value="Protein kinase-like (PK-like)"/>
    <property type="match status" value="1"/>
</dbReference>
<accession>A0A7S1VN34</accession>
<evidence type="ECO:0000256" key="1">
    <source>
        <dbReference type="SAM" id="SignalP"/>
    </source>
</evidence>
<evidence type="ECO:0008006" key="3">
    <source>
        <dbReference type="Google" id="ProtNLM"/>
    </source>
</evidence>
<organism evidence="2">
    <name type="scientific">Sexangularia sp. CB-2014</name>
    <dbReference type="NCBI Taxonomy" id="1486929"/>
    <lineage>
        <taxon>Eukaryota</taxon>
        <taxon>Amoebozoa</taxon>
        <taxon>Tubulinea</taxon>
        <taxon>Elardia</taxon>
        <taxon>Arcellinida</taxon>
        <taxon>Arcellinida incertae sedis</taxon>
        <taxon>Sexangularia</taxon>
    </lineage>
</organism>
<dbReference type="EMBL" id="HBGL01013347">
    <property type="protein sequence ID" value="CAD9305568.1"/>
    <property type="molecule type" value="Transcribed_RNA"/>
</dbReference>
<feature type="chain" id="PRO_5030666910" description="Kinase" evidence="1">
    <location>
        <begin position="18"/>
        <end position="454"/>
    </location>
</feature>
<reference evidence="2" key="1">
    <citation type="submission" date="2021-01" db="EMBL/GenBank/DDBJ databases">
        <authorList>
            <person name="Corre E."/>
            <person name="Pelletier E."/>
            <person name="Niang G."/>
            <person name="Scheremetjew M."/>
            <person name="Finn R."/>
            <person name="Kale V."/>
            <person name="Holt S."/>
            <person name="Cochrane G."/>
            <person name="Meng A."/>
            <person name="Brown T."/>
            <person name="Cohen L."/>
        </authorList>
    </citation>
    <scope>NUCLEOTIDE SEQUENCE</scope>
    <source>
        <strain evidence="2">ATCC 50979</strain>
    </source>
</reference>
<sequence>MISIVLLLILLVNVSIGGHPTVVGDDDPLTLCSKSRDPERVFRCLNSLSAKYTGKRFSVNCDNLGELFVDNAEHIVPLSFTARKKVYGAYWKGKPVIVKKPVGNASLALEIARDEAVLSILAGDSSPTLYGGCLRSSGLRSEGAAMVRAPPLMVYERVRPWHAQDKYKLGLVERATYASQLLRMVERWSNASIAGVPLIHCNAHTRQFGFNREGRIVLVDVDNFQVAGYAKGRECGAKADKHRARNEAAELAKHAKGKTGEADALKEVLSRLRQINSVGGRHHKPATEGATLAPECESDCFRQEHLAKVGLMNVRERNCDEEKGHCFGYDERFNMYTVCGGVFYDFLLTEQREGVSHVHHFTADGVPGECSPGAEKDALDDLAEEWRELLTDLTSRCSSFNPDARPKARQARLSVDAFLRKLERVRKATFRKCGPNAFRDDSDWIEKEVVLPYK</sequence>
<name>A0A7S1VN34_9EUKA</name>
<protein>
    <recommendedName>
        <fullName evidence="3">Kinase</fullName>
    </recommendedName>
</protein>
<feature type="signal peptide" evidence="1">
    <location>
        <begin position="1"/>
        <end position="17"/>
    </location>
</feature>
<dbReference type="InterPro" id="IPR011009">
    <property type="entry name" value="Kinase-like_dom_sf"/>
</dbReference>
<proteinExistence type="predicted"/>
<evidence type="ECO:0000313" key="2">
    <source>
        <dbReference type="EMBL" id="CAD9305568.1"/>
    </source>
</evidence>
<gene>
    <name evidence="2" type="ORF">SSP0437_LOCUS10429</name>
</gene>